<feature type="region of interest" description="Disordered" evidence="2">
    <location>
        <begin position="603"/>
        <end position="631"/>
    </location>
</feature>
<evidence type="ECO:0000256" key="2">
    <source>
        <dbReference type="SAM" id="MobiDB-lite"/>
    </source>
</evidence>
<feature type="coiled-coil region" evidence="1">
    <location>
        <begin position="424"/>
        <end position="451"/>
    </location>
</feature>
<dbReference type="AlphaFoldDB" id="A0A6H0XSH2"/>
<organism evidence="3 4">
    <name type="scientific">Peltaster fructicola</name>
    <dbReference type="NCBI Taxonomy" id="286661"/>
    <lineage>
        <taxon>Eukaryota</taxon>
        <taxon>Fungi</taxon>
        <taxon>Dikarya</taxon>
        <taxon>Ascomycota</taxon>
        <taxon>Pezizomycotina</taxon>
        <taxon>Dothideomycetes</taxon>
        <taxon>Dothideomycetes incertae sedis</taxon>
        <taxon>Peltaster</taxon>
    </lineage>
</organism>
<feature type="region of interest" description="Disordered" evidence="2">
    <location>
        <begin position="39"/>
        <end position="123"/>
    </location>
</feature>
<reference evidence="3 4" key="1">
    <citation type="journal article" date="2016" name="Sci. Rep.">
        <title>Peltaster fructicola genome reveals evolution from an invasive phytopathogen to an ectophytic parasite.</title>
        <authorList>
            <person name="Xu C."/>
            <person name="Chen H."/>
            <person name="Gleason M.L."/>
            <person name="Xu J.R."/>
            <person name="Liu H."/>
            <person name="Zhang R."/>
            <person name="Sun G."/>
        </authorList>
    </citation>
    <scope>NUCLEOTIDE SEQUENCE [LARGE SCALE GENOMIC DNA]</scope>
    <source>
        <strain evidence="3 4">LNHT1506</strain>
    </source>
</reference>
<dbReference type="OrthoDB" id="3648726at2759"/>
<evidence type="ECO:0000256" key="1">
    <source>
        <dbReference type="SAM" id="Coils"/>
    </source>
</evidence>
<dbReference type="EMBL" id="CP051140">
    <property type="protein sequence ID" value="QIW97568.1"/>
    <property type="molecule type" value="Genomic_DNA"/>
</dbReference>
<name>A0A6H0XSH2_9PEZI</name>
<keyword evidence="4" id="KW-1185">Reference proteome</keyword>
<feature type="compositionally biased region" description="Polar residues" evidence="2">
    <location>
        <begin position="80"/>
        <end position="95"/>
    </location>
</feature>
<feature type="region of interest" description="Disordered" evidence="2">
    <location>
        <begin position="148"/>
        <end position="170"/>
    </location>
</feature>
<evidence type="ECO:0000313" key="3">
    <source>
        <dbReference type="EMBL" id="QIW97568.1"/>
    </source>
</evidence>
<sequence length="631" mass="69923">MPELPHFNPSVSVFHFTSKVSSAKIAKYKLATERGMVVSHAPAKENTKPLKRSASTSSLEPKKRPRLKLSVRNPAPTDPDTITVSRPRQSTTAPPTKNGRAETEVWSSRTHHTHEPKTRCPATTATKDDYGAFMSYYVLDDDNDKPLADVSSKTKAPQRANAKHTSDRQAWQNANRYRQDIPQQHQRPQPQWHPPSASLSMAPALTAIRARDPDPVPVMIKKLESLSAALTDFGGVPHIPQSPVEEDGELNLVSTLTNANSLLDEESPVDNFLAMFGEAPTHEKQITLPLNLEELIHPGFEDQALIHGIQFIMNALNSWAQQRLAQQVAQQMQRPSSGGNKQSPFDVERHQQHMQLPDPSDTPEGRAISAFRAVVESGCLRANSVLPLKLAKAVRLLYMQIDHLINQNNKVQPPWRCLSYVAQIEANRIRVEKWREAQAKAQEEMIRQQQLSHQQMMRQMGLPDHLTSTMFYHQSGDHETPEHERRNSSTDLLALSVEEPRPAAARNASLSRSASTETPHPEHGKVGPSAGYLPRSGQSMTFSFAPETAAAIHAFGADAFPQTSPLEGSTPNLGVERHLGEIETVKAVPGTEDSKLNIVQDRVRTAASPQESSVASSRGWAPINKRSTKHN</sequence>
<feature type="compositionally biased region" description="Polar residues" evidence="2">
    <location>
        <begin position="334"/>
        <end position="343"/>
    </location>
</feature>
<feature type="compositionally biased region" description="Low complexity" evidence="2">
    <location>
        <begin position="502"/>
        <end position="515"/>
    </location>
</feature>
<feature type="region of interest" description="Disordered" evidence="2">
    <location>
        <begin position="497"/>
        <end position="534"/>
    </location>
</feature>
<feature type="region of interest" description="Disordered" evidence="2">
    <location>
        <begin position="327"/>
        <end position="365"/>
    </location>
</feature>
<evidence type="ECO:0000313" key="4">
    <source>
        <dbReference type="Proteomes" id="UP000503462"/>
    </source>
</evidence>
<accession>A0A6H0XSH2</accession>
<gene>
    <name evidence="3" type="ORF">AMS68_003086</name>
</gene>
<feature type="compositionally biased region" description="Polar residues" evidence="2">
    <location>
        <begin position="607"/>
        <end position="616"/>
    </location>
</feature>
<keyword evidence="1" id="KW-0175">Coiled coil</keyword>
<proteinExistence type="predicted"/>
<dbReference type="Proteomes" id="UP000503462">
    <property type="component" value="Chromosome 2"/>
</dbReference>
<protein>
    <submittedName>
        <fullName evidence="3">Uncharacterized protein</fullName>
    </submittedName>
</protein>